<dbReference type="AlphaFoldDB" id="A0A0D0BY08"/>
<sequence>MGSAIEDDDNTTTDESESEWEEQNDAPHSDLPLPFIHLPALPLPSLLGCRNCNKHGFAALAELELQLHIRQVNDTLHSICFTLVNKAVLFHTKVHHTSNQSANTPTCGKVH</sequence>
<name>A0A0D0BY08_9AGAM</name>
<organism evidence="2 3">
    <name type="scientific">Paxillus rubicundulus Ve08.2h10</name>
    <dbReference type="NCBI Taxonomy" id="930991"/>
    <lineage>
        <taxon>Eukaryota</taxon>
        <taxon>Fungi</taxon>
        <taxon>Dikarya</taxon>
        <taxon>Basidiomycota</taxon>
        <taxon>Agaricomycotina</taxon>
        <taxon>Agaricomycetes</taxon>
        <taxon>Agaricomycetidae</taxon>
        <taxon>Boletales</taxon>
        <taxon>Paxilineae</taxon>
        <taxon>Paxillaceae</taxon>
        <taxon>Paxillus</taxon>
    </lineage>
</organism>
<evidence type="ECO:0000313" key="2">
    <source>
        <dbReference type="EMBL" id="KIK76052.1"/>
    </source>
</evidence>
<protein>
    <submittedName>
        <fullName evidence="2">Unplaced genomic scaffold scaffold_2879, whole genome shotgun sequence</fullName>
    </submittedName>
</protein>
<dbReference type="OrthoDB" id="2675723at2759"/>
<dbReference type="HOGENOM" id="CLU_2159207_0_0_1"/>
<keyword evidence="3" id="KW-1185">Reference proteome</keyword>
<dbReference type="Proteomes" id="UP000054538">
    <property type="component" value="Unassembled WGS sequence"/>
</dbReference>
<evidence type="ECO:0000256" key="1">
    <source>
        <dbReference type="SAM" id="MobiDB-lite"/>
    </source>
</evidence>
<accession>A0A0D0BY08</accession>
<evidence type="ECO:0000313" key="3">
    <source>
        <dbReference type="Proteomes" id="UP000054538"/>
    </source>
</evidence>
<proteinExistence type="predicted"/>
<gene>
    <name evidence="2" type="ORF">PAXRUDRAFT_171026</name>
</gene>
<dbReference type="EMBL" id="KN827701">
    <property type="protein sequence ID" value="KIK76052.1"/>
    <property type="molecule type" value="Genomic_DNA"/>
</dbReference>
<feature type="compositionally biased region" description="Acidic residues" evidence="1">
    <location>
        <begin position="1"/>
        <end position="24"/>
    </location>
</feature>
<feature type="region of interest" description="Disordered" evidence="1">
    <location>
        <begin position="1"/>
        <end position="31"/>
    </location>
</feature>
<reference evidence="2 3" key="1">
    <citation type="submission" date="2014-04" db="EMBL/GenBank/DDBJ databases">
        <authorList>
            <consortium name="DOE Joint Genome Institute"/>
            <person name="Kuo A."/>
            <person name="Kohler A."/>
            <person name="Jargeat P."/>
            <person name="Nagy L.G."/>
            <person name="Floudas D."/>
            <person name="Copeland A."/>
            <person name="Barry K.W."/>
            <person name="Cichocki N."/>
            <person name="Veneault-Fourrey C."/>
            <person name="LaButti K."/>
            <person name="Lindquist E.A."/>
            <person name="Lipzen A."/>
            <person name="Lundell T."/>
            <person name="Morin E."/>
            <person name="Murat C."/>
            <person name="Sun H."/>
            <person name="Tunlid A."/>
            <person name="Henrissat B."/>
            <person name="Grigoriev I.V."/>
            <person name="Hibbett D.S."/>
            <person name="Martin F."/>
            <person name="Nordberg H.P."/>
            <person name="Cantor M.N."/>
            <person name="Hua S.X."/>
        </authorList>
    </citation>
    <scope>NUCLEOTIDE SEQUENCE [LARGE SCALE GENOMIC DNA]</scope>
    <source>
        <strain evidence="2 3">Ve08.2h10</strain>
    </source>
</reference>
<dbReference type="InParanoid" id="A0A0D0BY08"/>
<reference evidence="3" key="2">
    <citation type="submission" date="2015-01" db="EMBL/GenBank/DDBJ databases">
        <title>Evolutionary Origins and Diversification of the Mycorrhizal Mutualists.</title>
        <authorList>
            <consortium name="DOE Joint Genome Institute"/>
            <consortium name="Mycorrhizal Genomics Consortium"/>
            <person name="Kohler A."/>
            <person name="Kuo A."/>
            <person name="Nagy L.G."/>
            <person name="Floudas D."/>
            <person name="Copeland A."/>
            <person name="Barry K.W."/>
            <person name="Cichocki N."/>
            <person name="Veneault-Fourrey C."/>
            <person name="LaButti K."/>
            <person name="Lindquist E.A."/>
            <person name="Lipzen A."/>
            <person name="Lundell T."/>
            <person name="Morin E."/>
            <person name="Murat C."/>
            <person name="Riley R."/>
            <person name="Ohm R."/>
            <person name="Sun H."/>
            <person name="Tunlid A."/>
            <person name="Henrissat B."/>
            <person name="Grigoriev I.V."/>
            <person name="Hibbett D.S."/>
            <person name="Martin F."/>
        </authorList>
    </citation>
    <scope>NUCLEOTIDE SEQUENCE [LARGE SCALE GENOMIC DNA]</scope>
    <source>
        <strain evidence="3">Ve08.2h10</strain>
    </source>
</reference>